<name>A0A3M2ZN13_PSEYM</name>
<protein>
    <submittedName>
        <fullName evidence="1">Uncharacterized protein</fullName>
    </submittedName>
</protein>
<dbReference type="EMBL" id="RBNL01001433">
    <property type="protein sequence ID" value="RML89633.1"/>
    <property type="molecule type" value="Genomic_DNA"/>
</dbReference>
<dbReference type="Proteomes" id="UP000282378">
    <property type="component" value="Unassembled WGS sequence"/>
</dbReference>
<reference evidence="1 2" key="1">
    <citation type="submission" date="2018-08" db="EMBL/GenBank/DDBJ databases">
        <title>Recombination of ecologically and evolutionarily significant loci maintains genetic cohesion in the Pseudomonas syringae species complex.</title>
        <authorList>
            <person name="Dillon M."/>
            <person name="Thakur S."/>
            <person name="Almeida R.N.D."/>
            <person name="Weir B.S."/>
            <person name="Guttman D.S."/>
        </authorList>
    </citation>
    <scope>NUCLEOTIDE SEQUENCE [LARGE SCALE GENOMIC DNA]</scope>
    <source>
        <strain evidence="1 2">88_10</strain>
    </source>
</reference>
<evidence type="ECO:0000313" key="1">
    <source>
        <dbReference type="EMBL" id="RML89633.1"/>
    </source>
</evidence>
<dbReference type="AlphaFoldDB" id="A0A3M2ZN13"/>
<accession>A0A3M2ZN13</accession>
<organism evidence="1 2">
    <name type="scientific">Pseudomonas syringae pv. maculicola</name>
    <dbReference type="NCBI Taxonomy" id="59511"/>
    <lineage>
        <taxon>Bacteria</taxon>
        <taxon>Pseudomonadati</taxon>
        <taxon>Pseudomonadota</taxon>
        <taxon>Gammaproteobacteria</taxon>
        <taxon>Pseudomonadales</taxon>
        <taxon>Pseudomonadaceae</taxon>
        <taxon>Pseudomonas</taxon>
    </lineage>
</organism>
<gene>
    <name evidence="1" type="ORF">APX70_200003</name>
</gene>
<evidence type="ECO:0000313" key="2">
    <source>
        <dbReference type="Proteomes" id="UP000282378"/>
    </source>
</evidence>
<sequence>MRSSRGKSNNHMECGTSPIRPLFTEALSKWRKTVSKALSLPVHSVLQPGAGIFA</sequence>
<proteinExistence type="predicted"/>
<comment type="caution">
    <text evidence="1">The sequence shown here is derived from an EMBL/GenBank/DDBJ whole genome shotgun (WGS) entry which is preliminary data.</text>
</comment>